<evidence type="ECO:0000313" key="9">
    <source>
        <dbReference type="Proteomes" id="UP001383192"/>
    </source>
</evidence>
<keyword evidence="4 6" id="KW-1133">Transmembrane helix</keyword>
<keyword evidence="9" id="KW-1185">Reference proteome</keyword>
<feature type="transmembrane region" description="Helical" evidence="6">
    <location>
        <begin position="60"/>
        <end position="78"/>
    </location>
</feature>
<dbReference type="PROSITE" id="PS50850">
    <property type="entry name" value="MFS"/>
    <property type="match status" value="1"/>
</dbReference>
<feature type="transmembrane region" description="Helical" evidence="6">
    <location>
        <begin position="98"/>
        <end position="118"/>
    </location>
</feature>
<evidence type="ECO:0000256" key="1">
    <source>
        <dbReference type="ARBA" id="ARBA00004127"/>
    </source>
</evidence>
<dbReference type="EMBL" id="JAYKXP010000069">
    <property type="protein sequence ID" value="KAK7031296.1"/>
    <property type="molecule type" value="Genomic_DNA"/>
</dbReference>
<evidence type="ECO:0000256" key="6">
    <source>
        <dbReference type="SAM" id="Phobius"/>
    </source>
</evidence>
<feature type="transmembrane region" description="Helical" evidence="6">
    <location>
        <begin position="188"/>
        <end position="211"/>
    </location>
</feature>
<dbReference type="Proteomes" id="UP001383192">
    <property type="component" value="Unassembled WGS sequence"/>
</dbReference>
<keyword evidence="2" id="KW-0813">Transport</keyword>
<gene>
    <name evidence="8" type="ORF">VNI00_013551</name>
</gene>
<comment type="subcellular location">
    <subcellularLocation>
        <location evidence="1">Endomembrane system</location>
        <topology evidence="1">Multi-pass membrane protein</topology>
    </subcellularLocation>
</comment>
<accession>A0AAW0BWI9</accession>
<dbReference type="InterPro" id="IPR020846">
    <property type="entry name" value="MFS_dom"/>
</dbReference>
<sequence length="228" mass="24596">MSTVYMDSEHRDKSGVEVEVVRSMPSPPQEVVVAKNSNDVVKIDNAQAESLAKFDGMSKLQIAIILLSLGLVIFLFAIEETIVATSVSRIGTELDIRSSLAWLSTSYLLTTTAIQPILGRISDAIGVKRFLIIEIWIFVAGNVIAGTANNLAQIIAGRLIAGIGGAGMMTLSCIVITQLTHERQRASYMNIINIVFIISDSLGPILGGSLANSGHWRWIFLLNAPFGP</sequence>
<feature type="transmembrane region" description="Helical" evidence="6">
    <location>
        <begin position="154"/>
        <end position="176"/>
    </location>
</feature>
<organism evidence="8 9">
    <name type="scientific">Paramarasmius palmivorus</name>
    <dbReference type="NCBI Taxonomy" id="297713"/>
    <lineage>
        <taxon>Eukaryota</taxon>
        <taxon>Fungi</taxon>
        <taxon>Dikarya</taxon>
        <taxon>Basidiomycota</taxon>
        <taxon>Agaricomycotina</taxon>
        <taxon>Agaricomycetes</taxon>
        <taxon>Agaricomycetidae</taxon>
        <taxon>Agaricales</taxon>
        <taxon>Marasmiineae</taxon>
        <taxon>Marasmiaceae</taxon>
        <taxon>Paramarasmius</taxon>
    </lineage>
</organism>
<evidence type="ECO:0000256" key="5">
    <source>
        <dbReference type="ARBA" id="ARBA00023136"/>
    </source>
</evidence>
<keyword evidence="5 6" id="KW-0472">Membrane</keyword>
<reference evidence="8 9" key="1">
    <citation type="submission" date="2024-01" db="EMBL/GenBank/DDBJ databases">
        <title>A draft genome for a cacao thread blight-causing isolate of Paramarasmius palmivorus.</title>
        <authorList>
            <person name="Baruah I.K."/>
            <person name="Bukari Y."/>
            <person name="Amoako-Attah I."/>
            <person name="Meinhardt L.W."/>
            <person name="Bailey B.A."/>
            <person name="Cohen S.P."/>
        </authorList>
    </citation>
    <scope>NUCLEOTIDE SEQUENCE [LARGE SCALE GENOMIC DNA]</scope>
    <source>
        <strain evidence="8 9">GH-12</strain>
    </source>
</reference>
<dbReference type="GO" id="GO:0012505">
    <property type="term" value="C:endomembrane system"/>
    <property type="evidence" value="ECO:0007669"/>
    <property type="project" value="UniProtKB-SubCell"/>
</dbReference>
<evidence type="ECO:0000256" key="4">
    <source>
        <dbReference type="ARBA" id="ARBA00022989"/>
    </source>
</evidence>
<protein>
    <recommendedName>
        <fullName evidence="7">Major facilitator superfamily (MFS) profile domain-containing protein</fullName>
    </recommendedName>
</protein>
<dbReference type="Gene3D" id="1.20.1720.10">
    <property type="entry name" value="Multidrug resistance protein D"/>
    <property type="match status" value="1"/>
</dbReference>
<dbReference type="AlphaFoldDB" id="A0AAW0BWI9"/>
<name>A0AAW0BWI9_9AGAR</name>
<dbReference type="PANTHER" id="PTHR23501">
    <property type="entry name" value="MAJOR FACILITATOR SUPERFAMILY"/>
    <property type="match status" value="1"/>
</dbReference>
<dbReference type="InterPro" id="IPR011701">
    <property type="entry name" value="MFS"/>
</dbReference>
<keyword evidence="3 6" id="KW-0812">Transmembrane</keyword>
<feature type="transmembrane region" description="Helical" evidence="6">
    <location>
        <begin position="130"/>
        <end position="148"/>
    </location>
</feature>
<proteinExistence type="predicted"/>
<dbReference type="InterPro" id="IPR036259">
    <property type="entry name" value="MFS_trans_sf"/>
</dbReference>
<comment type="caution">
    <text evidence="8">The sequence shown here is derived from an EMBL/GenBank/DDBJ whole genome shotgun (WGS) entry which is preliminary data.</text>
</comment>
<dbReference type="SUPFAM" id="SSF103473">
    <property type="entry name" value="MFS general substrate transporter"/>
    <property type="match status" value="1"/>
</dbReference>
<feature type="domain" description="Major facilitator superfamily (MFS) profile" evidence="7">
    <location>
        <begin position="65"/>
        <end position="228"/>
    </location>
</feature>
<evidence type="ECO:0000259" key="7">
    <source>
        <dbReference type="PROSITE" id="PS50850"/>
    </source>
</evidence>
<evidence type="ECO:0000313" key="8">
    <source>
        <dbReference type="EMBL" id="KAK7031296.1"/>
    </source>
</evidence>
<dbReference type="GO" id="GO:0005886">
    <property type="term" value="C:plasma membrane"/>
    <property type="evidence" value="ECO:0007669"/>
    <property type="project" value="TreeGrafter"/>
</dbReference>
<dbReference type="Pfam" id="PF07690">
    <property type="entry name" value="MFS_1"/>
    <property type="match status" value="1"/>
</dbReference>
<evidence type="ECO:0000256" key="3">
    <source>
        <dbReference type="ARBA" id="ARBA00022692"/>
    </source>
</evidence>
<dbReference type="PANTHER" id="PTHR23501:SF191">
    <property type="entry name" value="VACUOLAR BASIC AMINO ACID TRANSPORTER 4"/>
    <property type="match status" value="1"/>
</dbReference>
<evidence type="ECO:0000256" key="2">
    <source>
        <dbReference type="ARBA" id="ARBA00022448"/>
    </source>
</evidence>
<dbReference type="GO" id="GO:0022857">
    <property type="term" value="F:transmembrane transporter activity"/>
    <property type="evidence" value="ECO:0007669"/>
    <property type="project" value="InterPro"/>
</dbReference>